<dbReference type="EMBL" id="JBHRTR010000054">
    <property type="protein sequence ID" value="MFC3231204.1"/>
    <property type="molecule type" value="Genomic_DNA"/>
</dbReference>
<feature type="compositionally biased region" description="Basic and acidic residues" evidence="1">
    <location>
        <begin position="35"/>
        <end position="57"/>
    </location>
</feature>
<keyword evidence="3" id="KW-1185">Reference proteome</keyword>
<comment type="caution">
    <text evidence="2">The sequence shown here is derived from an EMBL/GenBank/DDBJ whole genome shotgun (WGS) entry which is preliminary data.</text>
</comment>
<evidence type="ECO:0000313" key="2">
    <source>
        <dbReference type="EMBL" id="MFC3231204.1"/>
    </source>
</evidence>
<feature type="region of interest" description="Disordered" evidence="1">
    <location>
        <begin position="1"/>
        <end position="57"/>
    </location>
</feature>
<organism evidence="2 3">
    <name type="scientific">Marinibaculum pumilum</name>
    <dbReference type="NCBI Taxonomy" id="1766165"/>
    <lineage>
        <taxon>Bacteria</taxon>
        <taxon>Pseudomonadati</taxon>
        <taxon>Pseudomonadota</taxon>
        <taxon>Alphaproteobacteria</taxon>
        <taxon>Rhodospirillales</taxon>
        <taxon>Rhodospirillaceae</taxon>
        <taxon>Marinibaculum</taxon>
    </lineage>
</organism>
<evidence type="ECO:0000256" key="1">
    <source>
        <dbReference type="SAM" id="MobiDB-lite"/>
    </source>
</evidence>
<dbReference type="Proteomes" id="UP001595528">
    <property type="component" value="Unassembled WGS sequence"/>
</dbReference>
<feature type="compositionally biased region" description="Basic and acidic residues" evidence="1">
    <location>
        <begin position="1"/>
        <end position="11"/>
    </location>
</feature>
<dbReference type="RefSeq" id="WP_379906668.1">
    <property type="nucleotide sequence ID" value="NZ_JBHRTR010000054.1"/>
</dbReference>
<protein>
    <submittedName>
        <fullName evidence="2">Uncharacterized protein</fullName>
    </submittedName>
</protein>
<gene>
    <name evidence="2" type="ORF">ACFOGJ_28410</name>
</gene>
<name>A0ABV7L9Q1_9PROT</name>
<evidence type="ECO:0000313" key="3">
    <source>
        <dbReference type="Proteomes" id="UP001595528"/>
    </source>
</evidence>
<reference evidence="3" key="1">
    <citation type="journal article" date="2019" name="Int. J. Syst. Evol. Microbiol.">
        <title>The Global Catalogue of Microorganisms (GCM) 10K type strain sequencing project: providing services to taxonomists for standard genome sequencing and annotation.</title>
        <authorList>
            <consortium name="The Broad Institute Genomics Platform"/>
            <consortium name="The Broad Institute Genome Sequencing Center for Infectious Disease"/>
            <person name="Wu L."/>
            <person name="Ma J."/>
        </authorList>
    </citation>
    <scope>NUCLEOTIDE SEQUENCE [LARGE SCALE GENOMIC DNA]</scope>
    <source>
        <strain evidence="3">KCTC 42964</strain>
    </source>
</reference>
<sequence length="57" mass="6177">MSDNSKRKESDKVDEELEETFPASDPPSYMPGHAGEPRPAKDKARKDSGSKDKGGKG</sequence>
<accession>A0ABV7L9Q1</accession>
<proteinExistence type="predicted"/>